<evidence type="ECO:0000313" key="3">
    <source>
        <dbReference type="Proteomes" id="UP001203687"/>
    </source>
</evidence>
<evidence type="ECO:0000259" key="1">
    <source>
        <dbReference type="Pfam" id="PF13648"/>
    </source>
</evidence>
<dbReference type="PROSITE" id="PS51257">
    <property type="entry name" value="PROKAR_LIPOPROTEIN"/>
    <property type="match status" value="1"/>
</dbReference>
<dbReference type="Proteomes" id="UP001203687">
    <property type="component" value="Unassembled WGS sequence"/>
</dbReference>
<dbReference type="InterPro" id="IPR024311">
    <property type="entry name" value="Lipocalin-like"/>
</dbReference>
<dbReference type="EMBL" id="JALPQF010000007">
    <property type="protein sequence ID" value="MCK8480715.1"/>
    <property type="molecule type" value="Genomic_DNA"/>
</dbReference>
<keyword evidence="3" id="KW-1185">Reference proteome</keyword>
<protein>
    <submittedName>
        <fullName evidence="2">DUF5004 domain-containing protein</fullName>
    </submittedName>
</protein>
<comment type="caution">
    <text evidence="2">The sequence shown here is derived from an EMBL/GenBank/DDBJ whole genome shotgun (WGS) entry which is preliminary data.</text>
</comment>
<dbReference type="RefSeq" id="WP_248412751.1">
    <property type="nucleotide sequence ID" value="NZ_JALPQF010000007.1"/>
</dbReference>
<organism evidence="2 3">
    <name type="scientific">Psychroserpens algicola</name>
    <dbReference type="NCBI Taxonomy" id="1719034"/>
    <lineage>
        <taxon>Bacteria</taxon>
        <taxon>Pseudomonadati</taxon>
        <taxon>Bacteroidota</taxon>
        <taxon>Flavobacteriia</taxon>
        <taxon>Flavobacteriales</taxon>
        <taxon>Flavobacteriaceae</taxon>
        <taxon>Psychroserpens</taxon>
    </lineage>
</organism>
<accession>A0ABT0HA48</accession>
<name>A0ABT0HA48_9FLAO</name>
<proteinExistence type="predicted"/>
<dbReference type="Pfam" id="PF13648">
    <property type="entry name" value="Lipocalin_4"/>
    <property type="match status" value="1"/>
</dbReference>
<feature type="domain" description="Lipocalin-like" evidence="1">
    <location>
        <begin position="37"/>
        <end position="140"/>
    </location>
</feature>
<evidence type="ECO:0000313" key="2">
    <source>
        <dbReference type="EMBL" id="MCK8480715.1"/>
    </source>
</evidence>
<gene>
    <name evidence="2" type="ORF">MUY34_08790</name>
</gene>
<sequence length="160" mass="17037">MFSKALRLFALVTLVFTFGCSSDDDSSTGGSIDEVDLIGTWNIVTLVSELPLDVDEDGTASENLHTESDCVVEQLIFNADGTWSGDSEYALEFLTELQGVLCFDNSRNGTWTLDGNALSLVASGVDRTVSISLSADTLSFNLLGGLGFDTTVVIGSYAKQ</sequence>
<reference evidence="2" key="1">
    <citation type="submission" date="2022-04" db="EMBL/GenBank/DDBJ databases">
        <authorList>
            <person name="Ren T."/>
        </authorList>
    </citation>
    <scope>NUCLEOTIDE SEQUENCE</scope>
    <source>
        <strain evidence="2">F63249</strain>
    </source>
</reference>